<evidence type="ECO:0000313" key="3">
    <source>
        <dbReference type="Proteomes" id="UP000267029"/>
    </source>
</evidence>
<dbReference type="WBParaSite" id="MCOS_0000709001-mRNA-1">
    <property type="protein sequence ID" value="MCOS_0000709001-mRNA-1"/>
    <property type="gene ID" value="MCOS_0000709001"/>
</dbReference>
<dbReference type="AlphaFoldDB" id="A0A0R3UI67"/>
<dbReference type="EMBL" id="UXSR01005325">
    <property type="protein sequence ID" value="VDD81088.1"/>
    <property type="molecule type" value="Genomic_DNA"/>
</dbReference>
<keyword evidence="3" id="KW-1185">Reference proteome</keyword>
<evidence type="ECO:0000313" key="2">
    <source>
        <dbReference type="EMBL" id="VDD81088.1"/>
    </source>
</evidence>
<sequence length="82" mass="8799">MCIIGIEEKVCPNPNEGNYCRHCSSFSALHTPHTPTDTSQSDISNDAYGGGRGGGGGGNVPVRLLRKLMIKCNSVCCFRIKK</sequence>
<gene>
    <name evidence="2" type="ORF">MCOS_LOCUS7091</name>
</gene>
<name>A0A0R3UI67_MESCO</name>
<evidence type="ECO:0000256" key="1">
    <source>
        <dbReference type="SAM" id="MobiDB-lite"/>
    </source>
</evidence>
<organism evidence="4">
    <name type="scientific">Mesocestoides corti</name>
    <name type="common">Flatworm</name>
    <dbReference type="NCBI Taxonomy" id="53468"/>
    <lineage>
        <taxon>Eukaryota</taxon>
        <taxon>Metazoa</taxon>
        <taxon>Spiralia</taxon>
        <taxon>Lophotrochozoa</taxon>
        <taxon>Platyhelminthes</taxon>
        <taxon>Cestoda</taxon>
        <taxon>Eucestoda</taxon>
        <taxon>Cyclophyllidea</taxon>
        <taxon>Mesocestoididae</taxon>
        <taxon>Mesocestoides</taxon>
    </lineage>
</organism>
<feature type="region of interest" description="Disordered" evidence="1">
    <location>
        <begin position="32"/>
        <end position="56"/>
    </location>
</feature>
<protein>
    <submittedName>
        <fullName evidence="2 4">Uncharacterized protein</fullName>
    </submittedName>
</protein>
<dbReference type="Proteomes" id="UP000267029">
    <property type="component" value="Unassembled WGS sequence"/>
</dbReference>
<feature type="compositionally biased region" description="Polar residues" evidence="1">
    <location>
        <begin position="32"/>
        <end position="44"/>
    </location>
</feature>
<proteinExistence type="predicted"/>
<reference evidence="4" key="1">
    <citation type="submission" date="2017-02" db="UniProtKB">
        <authorList>
            <consortium name="WormBaseParasite"/>
        </authorList>
    </citation>
    <scope>IDENTIFICATION</scope>
</reference>
<reference evidence="2 3" key="2">
    <citation type="submission" date="2018-10" db="EMBL/GenBank/DDBJ databases">
        <authorList>
            <consortium name="Pathogen Informatics"/>
        </authorList>
    </citation>
    <scope>NUCLEOTIDE SEQUENCE [LARGE SCALE GENOMIC DNA]</scope>
</reference>
<evidence type="ECO:0000313" key="4">
    <source>
        <dbReference type="WBParaSite" id="MCOS_0000709001-mRNA-1"/>
    </source>
</evidence>
<accession>A0A0R3UI67</accession>